<evidence type="ECO:0000313" key="1">
    <source>
        <dbReference type="EMBL" id="NUU19522.1"/>
    </source>
</evidence>
<comment type="caution">
    <text evidence="1">The sequence shown here is derived from an EMBL/GenBank/DDBJ whole genome shotgun (WGS) entry which is preliminary data.</text>
</comment>
<protein>
    <submittedName>
        <fullName evidence="1">Uncharacterized protein</fullName>
    </submittedName>
</protein>
<dbReference type="AlphaFoldDB" id="A0A7Y6DZU7"/>
<organism evidence="1 2">
    <name type="scientific">Cellulomonas humilata</name>
    <dbReference type="NCBI Taxonomy" id="144055"/>
    <lineage>
        <taxon>Bacteria</taxon>
        <taxon>Bacillati</taxon>
        <taxon>Actinomycetota</taxon>
        <taxon>Actinomycetes</taxon>
        <taxon>Micrococcales</taxon>
        <taxon>Cellulomonadaceae</taxon>
        <taxon>Cellulomonas</taxon>
    </lineage>
</organism>
<dbReference type="RefSeq" id="WP_175349384.1">
    <property type="nucleotide sequence ID" value="NZ_JABMCI010000070.1"/>
</dbReference>
<reference evidence="1 2" key="1">
    <citation type="submission" date="2020-05" db="EMBL/GenBank/DDBJ databases">
        <title>Genome Sequencing of Type Strains.</title>
        <authorList>
            <person name="Lemaire J.F."/>
            <person name="Inderbitzin P."/>
            <person name="Gregorio O.A."/>
            <person name="Collins S.B."/>
            <person name="Wespe N."/>
            <person name="Knight-Connoni V."/>
        </authorList>
    </citation>
    <scope>NUCLEOTIDE SEQUENCE [LARGE SCALE GENOMIC DNA]</scope>
    <source>
        <strain evidence="1 2">ATCC 25174</strain>
    </source>
</reference>
<sequence length="93" mass="10113">MVDGIRSQYDIHRDRARQAIARQNEAAELEREARMARDAEILAMLATQGASLGSVAADVGLSKSMVAYIDRTARAGFESAEQARAYLAEQAEA</sequence>
<accession>A0A7Y6DZU7</accession>
<name>A0A7Y6DZU7_9CELL</name>
<dbReference type="Proteomes" id="UP000565724">
    <property type="component" value="Unassembled WGS sequence"/>
</dbReference>
<dbReference type="EMBL" id="JABMCI010000070">
    <property type="protein sequence ID" value="NUU19522.1"/>
    <property type="molecule type" value="Genomic_DNA"/>
</dbReference>
<gene>
    <name evidence="1" type="ORF">HP550_19920</name>
</gene>
<keyword evidence="2" id="KW-1185">Reference proteome</keyword>
<proteinExistence type="predicted"/>
<evidence type="ECO:0000313" key="2">
    <source>
        <dbReference type="Proteomes" id="UP000565724"/>
    </source>
</evidence>